<dbReference type="InterPro" id="IPR005531">
    <property type="entry name" value="Asp23"/>
</dbReference>
<dbReference type="Pfam" id="PF03780">
    <property type="entry name" value="Asp23"/>
    <property type="match status" value="1"/>
</dbReference>
<dbReference type="OrthoDB" id="9793465at2"/>
<keyword evidence="3" id="KW-1185">Reference proteome</keyword>
<organism evidence="2 3">
    <name type="scientific">Massilimicrobiota timonensis</name>
    <dbReference type="NCBI Taxonomy" id="1776392"/>
    <lineage>
        <taxon>Bacteria</taxon>
        <taxon>Bacillati</taxon>
        <taxon>Bacillota</taxon>
        <taxon>Erysipelotrichia</taxon>
        <taxon>Erysipelotrichales</taxon>
        <taxon>Erysipelotrichaceae</taxon>
        <taxon>Massilimicrobiota</taxon>
    </lineage>
</organism>
<sequence length="115" mass="13162">MAHNEYYTYTQGRVNGKILMNVQVFDEITKRTVNEMKNVSLDTSKGIQIPGTKKVVNCTIKDNEVYICIHVRIKYGVNISSITKEIQEKIAVAVKQMTDVDVQHINIEVDNIEFD</sequence>
<evidence type="ECO:0000313" key="2">
    <source>
        <dbReference type="EMBL" id="OUQ35357.1"/>
    </source>
</evidence>
<name>A0A1Y4SZK1_9FIRM</name>
<evidence type="ECO:0000313" key="3">
    <source>
        <dbReference type="Proteomes" id="UP000195305"/>
    </source>
</evidence>
<reference evidence="2 3" key="1">
    <citation type="journal article" date="2018" name="BMC Genomics">
        <title>Whole genome sequencing and function prediction of 133 gut anaerobes isolated from chicken caecum in pure cultures.</title>
        <authorList>
            <person name="Medvecky M."/>
            <person name="Cejkova D."/>
            <person name="Polansky O."/>
            <person name="Karasova D."/>
            <person name="Kubasova T."/>
            <person name="Cizek A."/>
            <person name="Rychlik I."/>
        </authorList>
    </citation>
    <scope>NUCLEOTIDE SEQUENCE [LARGE SCALE GENOMIC DNA]</scope>
    <source>
        <strain evidence="2 3">An13</strain>
    </source>
</reference>
<dbReference type="Proteomes" id="UP000195305">
    <property type="component" value="Unassembled WGS sequence"/>
</dbReference>
<dbReference type="RefSeq" id="WP_087357433.1">
    <property type="nucleotide sequence ID" value="NZ_AP031415.1"/>
</dbReference>
<dbReference type="AlphaFoldDB" id="A0A1Y4SZK1"/>
<dbReference type="EMBL" id="NFLJ01000008">
    <property type="protein sequence ID" value="OUQ35357.1"/>
    <property type="molecule type" value="Genomic_DNA"/>
</dbReference>
<comment type="similarity">
    <text evidence="1">Belongs to the asp23 family.</text>
</comment>
<protein>
    <recommendedName>
        <fullName evidence="4">Asp23/Gls24 family envelope stress response protein</fullName>
    </recommendedName>
</protein>
<proteinExistence type="inferred from homology"/>
<evidence type="ECO:0000256" key="1">
    <source>
        <dbReference type="ARBA" id="ARBA00005721"/>
    </source>
</evidence>
<accession>A0A1Y4SZK1</accession>
<comment type="caution">
    <text evidence="2">The sequence shown here is derived from an EMBL/GenBank/DDBJ whole genome shotgun (WGS) entry which is preliminary data.</text>
</comment>
<gene>
    <name evidence="2" type="ORF">B5E75_03645</name>
</gene>
<evidence type="ECO:0008006" key="4">
    <source>
        <dbReference type="Google" id="ProtNLM"/>
    </source>
</evidence>